<accession>T1J1I9</accession>
<name>T1J1I9_STRMM</name>
<proteinExistence type="predicted"/>
<dbReference type="EMBL" id="JH431789">
    <property type="status" value="NOT_ANNOTATED_CDS"/>
    <property type="molecule type" value="Genomic_DNA"/>
</dbReference>
<evidence type="ECO:0000313" key="2">
    <source>
        <dbReference type="Proteomes" id="UP000014500"/>
    </source>
</evidence>
<reference evidence="2" key="1">
    <citation type="submission" date="2011-05" db="EMBL/GenBank/DDBJ databases">
        <authorList>
            <person name="Richards S.R."/>
            <person name="Qu J."/>
            <person name="Jiang H."/>
            <person name="Jhangiani S.N."/>
            <person name="Agravi P."/>
            <person name="Goodspeed R."/>
            <person name="Gross S."/>
            <person name="Mandapat C."/>
            <person name="Jackson L."/>
            <person name="Mathew T."/>
            <person name="Pu L."/>
            <person name="Thornton R."/>
            <person name="Saada N."/>
            <person name="Wilczek-Boney K.B."/>
            <person name="Lee S."/>
            <person name="Kovar C."/>
            <person name="Wu Y."/>
            <person name="Scherer S.E."/>
            <person name="Worley K.C."/>
            <person name="Muzny D.M."/>
            <person name="Gibbs R."/>
        </authorList>
    </citation>
    <scope>NUCLEOTIDE SEQUENCE</scope>
    <source>
        <strain evidence="2">Brora</strain>
    </source>
</reference>
<organism evidence="1 2">
    <name type="scientific">Strigamia maritima</name>
    <name type="common">European centipede</name>
    <name type="synonym">Geophilus maritimus</name>
    <dbReference type="NCBI Taxonomy" id="126957"/>
    <lineage>
        <taxon>Eukaryota</taxon>
        <taxon>Metazoa</taxon>
        <taxon>Ecdysozoa</taxon>
        <taxon>Arthropoda</taxon>
        <taxon>Myriapoda</taxon>
        <taxon>Chilopoda</taxon>
        <taxon>Pleurostigmophora</taxon>
        <taxon>Geophilomorpha</taxon>
        <taxon>Linotaeniidae</taxon>
        <taxon>Strigamia</taxon>
    </lineage>
</organism>
<dbReference type="Proteomes" id="UP000014500">
    <property type="component" value="Unassembled WGS sequence"/>
</dbReference>
<dbReference type="AlphaFoldDB" id="T1J1I9"/>
<reference evidence="1" key="2">
    <citation type="submission" date="2015-02" db="UniProtKB">
        <authorList>
            <consortium name="EnsemblMetazoa"/>
        </authorList>
    </citation>
    <scope>IDENTIFICATION</scope>
</reference>
<keyword evidence="2" id="KW-1185">Reference proteome</keyword>
<evidence type="ECO:0000313" key="1">
    <source>
        <dbReference type="EnsemblMetazoa" id="SMAR007408-PA"/>
    </source>
</evidence>
<sequence>MTIPSWRPKVKHRQECRKTKGEICKKMPRKVKSQGTGLNLLKWLVDHVHKKKEEDLMEYLDDHFCADDVRGICAGYDAFNNVYWYLDDLRLYRENSFKKPNKKDWECVCLTYSDWQTFLKQFRKTSNP</sequence>
<dbReference type="HOGENOM" id="CLU_1962345_0_0_1"/>
<dbReference type="EnsemblMetazoa" id="SMAR007408-RA">
    <property type="protein sequence ID" value="SMAR007408-PA"/>
    <property type="gene ID" value="SMAR007408"/>
</dbReference>
<protein>
    <submittedName>
        <fullName evidence="1">Uncharacterized protein</fullName>
    </submittedName>
</protein>